<dbReference type="InterPro" id="IPR017452">
    <property type="entry name" value="GPCR_Rhodpsn_7TM"/>
</dbReference>
<keyword evidence="8" id="KW-0807">Transducer</keyword>
<keyword evidence="14" id="KW-1185">Reference proteome</keyword>
<comment type="similarity">
    <text evidence="9">Belongs to the G-protein coupled receptor 1 family. Mas subfamily.</text>
</comment>
<dbReference type="GO" id="GO:0004930">
    <property type="term" value="F:G protein-coupled receptor activity"/>
    <property type="evidence" value="ECO:0007669"/>
    <property type="project" value="UniProtKB-KW"/>
</dbReference>
<dbReference type="PRINTS" id="PR02110">
    <property type="entry name" value="MRGPCRD"/>
</dbReference>
<dbReference type="SUPFAM" id="SSF81321">
    <property type="entry name" value="Family A G protein-coupled receptor-like"/>
    <property type="match status" value="1"/>
</dbReference>
<reference evidence="14" key="2">
    <citation type="journal article" date="2013" name="Nat. Commun.">
        <title>Genome of the Chinese tree shrew.</title>
        <authorList>
            <person name="Fan Y."/>
            <person name="Huang Z.Y."/>
            <person name="Cao C.C."/>
            <person name="Chen C.S."/>
            <person name="Chen Y.X."/>
            <person name="Fan D.D."/>
            <person name="He J."/>
            <person name="Hou H.L."/>
            <person name="Hu L."/>
            <person name="Hu X.T."/>
            <person name="Jiang X.T."/>
            <person name="Lai R."/>
            <person name="Lang Y.S."/>
            <person name="Liang B."/>
            <person name="Liao S.G."/>
            <person name="Mu D."/>
            <person name="Ma Y.Y."/>
            <person name="Niu Y.Y."/>
            <person name="Sun X.Q."/>
            <person name="Xia J.Q."/>
            <person name="Xiao J."/>
            <person name="Xiong Z.Q."/>
            <person name="Xu L."/>
            <person name="Yang L."/>
            <person name="Zhang Y."/>
            <person name="Zhao W."/>
            <person name="Zhao X.D."/>
            <person name="Zheng Y.T."/>
            <person name="Zhou J.M."/>
            <person name="Zhu Y.B."/>
            <person name="Zhang G.J."/>
            <person name="Wang J."/>
            <person name="Yao Y.G."/>
        </authorList>
    </citation>
    <scope>NUCLEOTIDE SEQUENCE [LARGE SCALE GENOMIC DNA]</scope>
</reference>
<reference evidence="14" key="1">
    <citation type="submission" date="2012-07" db="EMBL/GenBank/DDBJ databases">
        <title>Genome of the Chinese tree shrew, a rising model animal genetically related to primates.</title>
        <authorList>
            <person name="Zhang G."/>
            <person name="Fan Y."/>
            <person name="Yao Y."/>
            <person name="Huang Z."/>
        </authorList>
    </citation>
    <scope>NUCLEOTIDE SEQUENCE [LARGE SCALE GENOMIC DNA]</scope>
</reference>
<evidence type="ECO:0000256" key="9">
    <source>
        <dbReference type="ARBA" id="ARBA00061394"/>
    </source>
</evidence>
<evidence type="ECO:0000256" key="1">
    <source>
        <dbReference type="ARBA" id="ARBA00004651"/>
    </source>
</evidence>
<evidence type="ECO:0000256" key="8">
    <source>
        <dbReference type="ARBA" id="ARBA00023224"/>
    </source>
</evidence>
<feature type="transmembrane region" description="Helical" evidence="11">
    <location>
        <begin position="215"/>
        <end position="241"/>
    </location>
</feature>
<dbReference type="Proteomes" id="UP000011518">
    <property type="component" value="Unassembled WGS sequence"/>
</dbReference>
<comment type="subcellular location">
    <subcellularLocation>
        <location evidence="1">Cell membrane</location>
        <topology evidence="1">Multi-pass membrane protein</topology>
    </subcellularLocation>
</comment>
<dbReference type="KEGG" id="tup:102493025"/>
<name>L8Y3I8_TUPCH</name>
<dbReference type="EMBL" id="KB370292">
    <property type="protein sequence ID" value="ELV09485.1"/>
    <property type="molecule type" value="Genomic_DNA"/>
</dbReference>
<evidence type="ECO:0000256" key="7">
    <source>
        <dbReference type="ARBA" id="ARBA00023170"/>
    </source>
</evidence>
<dbReference type="PRINTS" id="PR02108">
    <property type="entry name" value="MRGPCRFAMILY"/>
</dbReference>
<feature type="transmembrane region" description="Helical" evidence="11">
    <location>
        <begin position="253"/>
        <end position="277"/>
    </location>
</feature>
<dbReference type="InParanoid" id="L8Y3I8"/>
<feature type="transmembrane region" description="Helical" evidence="11">
    <location>
        <begin position="142"/>
        <end position="166"/>
    </location>
</feature>
<dbReference type="OrthoDB" id="9631784at2759"/>
<dbReference type="PANTHER" id="PTHR11334:SF57">
    <property type="entry name" value="MAS-RELATED G-PROTEIN COUPLED RECEPTOR MEMBER D"/>
    <property type="match status" value="1"/>
</dbReference>
<dbReference type="STRING" id="246437.L8Y3I8"/>
<evidence type="ECO:0000256" key="10">
    <source>
        <dbReference type="SAM" id="MobiDB-lite"/>
    </source>
</evidence>
<organism evidence="13 14">
    <name type="scientific">Tupaia chinensis</name>
    <name type="common">Chinese tree shrew</name>
    <name type="synonym">Tupaia belangeri chinensis</name>
    <dbReference type="NCBI Taxonomy" id="246437"/>
    <lineage>
        <taxon>Eukaryota</taxon>
        <taxon>Metazoa</taxon>
        <taxon>Chordata</taxon>
        <taxon>Craniata</taxon>
        <taxon>Vertebrata</taxon>
        <taxon>Euteleostomi</taxon>
        <taxon>Mammalia</taxon>
        <taxon>Eutheria</taxon>
        <taxon>Euarchontoglires</taxon>
        <taxon>Scandentia</taxon>
        <taxon>Tupaiidae</taxon>
        <taxon>Tupaia</taxon>
    </lineage>
</organism>
<evidence type="ECO:0000256" key="11">
    <source>
        <dbReference type="SAM" id="Phobius"/>
    </source>
</evidence>
<evidence type="ECO:0000256" key="3">
    <source>
        <dbReference type="ARBA" id="ARBA00022692"/>
    </source>
</evidence>
<evidence type="ECO:0000256" key="4">
    <source>
        <dbReference type="ARBA" id="ARBA00022989"/>
    </source>
</evidence>
<sequence>MNQTLNSSKASESALNAQGMTYLAVSSLVMFTCVCGIAGNGVVIWLLSLRRERTPFCVYVFNLAWADLLFLLCMASILCLEIIPLSHTWTRWDLAYDVVRRVKYFAYTASLSLLTAISVQRCISVLFPIWYKCHQPQHLSTVVCTLLWALSFLMNMLASFLCARFLHSDLTQCFTVDMVLNGLIMGAFTPLMVLSSLILFVRVRKSSGQWRRQPMRLYMVILASVFVFLIFSLPLGLYWFVLYWANLPNEVTLLYTCVSRLSSAFSSSANPAIYFFVGSRRSQRLKESLGTVLHRALQEEPELEGRETTSSGTSELGV</sequence>
<dbReference type="InterPro" id="IPR026234">
    <property type="entry name" value="MRGPCRFAMILY"/>
</dbReference>
<feature type="transmembrane region" description="Helical" evidence="11">
    <location>
        <begin position="59"/>
        <end position="84"/>
    </location>
</feature>
<feature type="transmembrane region" description="Helical" evidence="11">
    <location>
        <begin position="104"/>
        <end position="130"/>
    </location>
</feature>
<keyword evidence="2" id="KW-1003">Cell membrane</keyword>
<keyword evidence="5" id="KW-0297">G-protein coupled receptor</keyword>
<keyword evidence="7 13" id="KW-0675">Receptor</keyword>
<proteinExistence type="inferred from homology"/>
<feature type="domain" description="G-protein coupled receptors family 1 profile" evidence="12">
    <location>
        <begin position="39"/>
        <end position="274"/>
    </location>
</feature>
<feature type="transmembrane region" description="Helical" evidence="11">
    <location>
        <begin position="20"/>
        <end position="47"/>
    </location>
</feature>
<gene>
    <name evidence="13" type="ORF">TREES_T100012717</name>
</gene>
<dbReference type="AlphaFoldDB" id="L8Y3I8"/>
<dbReference type="PRINTS" id="PR00237">
    <property type="entry name" value="GPCRRHODOPSN"/>
</dbReference>
<evidence type="ECO:0000259" key="12">
    <source>
        <dbReference type="PROSITE" id="PS50262"/>
    </source>
</evidence>
<feature type="transmembrane region" description="Helical" evidence="11">
    <location>
        <begin position="178"/>
        <end position="203"/>
    </location>
</feature>
<dbReference type="eggNOG" id="ENOG502SNJC">
    <property type="taxonomic scope" value="Eukaryota"/>
</dbReference>
<dbReference type="InterPro" id="IPR026232">
    <property type="entry name" value="MRGPCRD"/>
</dbReference>
<evidence type="ECO:0000256" key="6">
    <source>
        <dbReference type="ARBA" id="ARBA00023136"/>
    </source>
</evidence>
<keyword evidence="3 11" id="KW-0812">Transmembrane</keyword>
<dbReference type="PANTHER" id="PTHR11334">
    <property type="entry name" value="MAS-RELATED G-PROTEIN COUPLED RECEPTOR"/>
    <property type="match status" value="1"/>
</dbReference>
<dbReference type="FunFam" id="1.20.1070.10:FF:000193">
    <property type="entry name" value="Mas-related G-protein coupled receptor member E"/>
    <property type="match status" value="1"/>
</dbReference>
<keyword evidence="4 11" id="KW-1133">Transmembrane helix</keyword>
<feature type="compositionally biased region" description="Polar residues" evidence="10">
    <location>
        <begin position="308"/>
        <end position="318"/>
    </location>
</feature>
<accession>L8Y3I8</accession>
<dbReference type="PROSITE" id="PS50262">
    <property type="entry name" value="G_PROTEIN_RECEP_F1_2"/>
    <property type="match status" value="1"/>
</dbReference>
<dbReference type="Gene3D" id="1.20.1070.10">
    <property type="entry name" value="Rhodopsin 7-helix transmembrane proteins"/>
    <property type="match status" value="1"/>
</dbReference>
<evidence type="ECO:0000313" key="13">
    <source>
        <dbReference type="EMBL" id="ELV09485.1"/>
    </source>
</evidence>
<dbReference type="GO" id="GO:0005886">
    <property type="term" value="C:plasma membrane"/>
    <property type="evidence" value="ECO:0007669"/>
    <property type="project" value="UniProtKB-SubCell"/>
</dbReference>
<evidence type="ECO:0000256" key="2">
    <source>
        <dbReference type="ARBA" id="ARBA00022475"/>
    </source>
</evidence>
<feature type="region of interest" description="Disordered" evidence="10">
    <location>
        <begin position="299"/>
        <end position="318"/>
    </location>
</feature>
<evidence type="ECO:0000313" key="14">
    <source>
        <dbReference type="Proteomes" id="UP000011518"/>
    </source>
</evidence>
<protein>
    <submittedName>
        <fullName evidence="13">Mas-related G-protein coupled receptor member D</fullName>
    </submittedName>
</protein>
<keyword evidence="6 11" id="KW-0472">Membrane</keyword>
<evidence type="ECO:0000256" key="5">
    <source>
        <dbReference type="ARBA" id="ARBA00023040"/>
    </source>
</evidence>
<dbReference type="CDD" id="cd15108">
    <property type="entry name" value="7tmA_MrgprD"/>
    <property type="match status" value="1"/>
</dbReference>
<dbReference type="FunCoup" id="L8Y3I8">
    <property type="interactions" value="76"/>
</dbReference>
<dbReference type="Pfam" id="PF00001">
    <property type="entry name" value="7tm_1"/>
    <property type="match status" value="1"/>
</dbReference>
<dbReference type="InterPro" id="IPR000276">
    <property type="entry name" value="GPCR_Rhodpsn"/>
</dbReference>